<reference evidence="3" key="1">
    <citation type="journal article" date="2017" name="Mycologia">
        <title>Fusarium algeriense, sp. nov., a novel toxigenic crown rot pathogen of durum wheat from Algeria is nested in the Fusarium burgessii species complex.</title>
        <authorList>
            <person name="Laraba I."/>
            <person name="Keddad A."/>
            <person name="Boureghda H."/>
            <person name="Abdallah N."/>
            <person name="Vaughan M.M."/>
            <person name="Proctor R.H."/>
            <person name="Busman M."/>
            <person name="O'Donnell K."/>
        </authorList>
    </citation>
    <scope>NUCLEOTIDE SEQUENCE</scope>
    <source>
        <strain evidence="3">NRRL 25174</strain>
    </source>
</reference>
<reference evidence="3" key="2">
    <citation type="submission" date="2020-02" db="EMBL/GenBank/DDBJ databases">
        <title>Identification and distribution of gene clusters putatively required for synthesis of sphingolipid metabolism inhibitors in phylogenetically diverse species of the filamentous fungus Fusarium.</title>
        <authorList>
            <person name="Kim H.-S."/>
            <person name="Busman M."/>
            <person name="Brown D.W."/>
            <person name="Divon H."/>
            <person name="Uhlig S."/>
            <person name="Proctor R.H."/>
        </authorList>
    </citation>
    <scope>NUCLEOTIDE SEQUENCE</scope>
    <source>
        <strain evidence="3">NRRL 25174</strain>
    </source>
</reference>
<feature type="repeat" description="TPR" evidence="1">
    <location>
        <begin position="748"/>
        <end position="781"/>
    </location>
</feature>
<feature type="domain" description="Fungal STAND N-terminal Goodbye" evidence="2">
    <location>
        <begin position="10"/>
        <end position="129"/>
    </location>
</feature>
<dbReference type="EMBL" id="PVQB02000171">
    <property type="protein sequence ID" value="KAF4341851.1"/>
    <property type="molecule type" value="Genomic_DNA"/>
</dbReference>
<name>A0A9P5ANJ2_9HYPO</name>
<keyword evidence="1" id="KW-0802">TPR repeat</keyword>
<accession>A0A9P5ANJ2</accession>
<dbReference type="SMART" id="SM00028">
    <property type="entry name" value="TPR"/>
    <property type="match status" value="3"/>
</dbReference>
<dbReference type="Proteomes" id="UP000730481">
    <property type="component" value="Unassembled WGS sequence"/>
</dbReference>
<dbReference type="SUPFAM" id="SSF48452">
    <property type="entry name" value="TPR-like"/>
    <property type="match status" value="1"/>
</dbReference>
<keyword evidence="4" id="KW-1185">Reference proteome</keyword>
<organism evidence="3 4">
    <name type="scientific">Fusarium beomiforme</name>
    <dbReference type="NCBI Taxonomy" id="44412"/>
    <lineage>
        <taxon>Eukaryota</taxon>
        <taxon>Fungi</taxon>
        <taxon>Dikarya</taxon>
        <taxon>Ascomycota</taxon>
        <taxon>Pezizomycotina</taxon>
        <taxon>Sordariomycetes</taxon>
        <taxon>Hypocreomycetidae</taxon>
        <taxon>Hypocreales</taxon>
        <taxon>Nectriaceae</taxon>
        <taxon>Fusarium</taxon>
        <taxon>Fusarium burgessii species complex</taxon>
    </lineage>
</organism>
<dbReference type="InterPro" id="IPR031350">
    <property type="entry name" value="Goodbye_dom"/>
</dbReference>
<evidence type="ECO:0000313" key="3">
    <source>
        <dbReference type="EMBL" id="KAF4341851.1"/>
    </source>
</evidence>
<evidence type="ECO:0000256" key="1">
    <source>
        <dbReference type="PROSITE-ProRule" id="PRU00339"/>
    </source>
</evidence>
<sequence length="925" mass="105168">MKDMTMEQLWDEAARRFEDRTRQGLHPKPPITLDDVRQQIESRPESATDVDDVSSIKHKKEIGLNILECLRVLGGIAAQGASVVFQPASIVFNAMSILLEAPKKIHEFHKDIDALFAIVAPSLGQFRIYEMIERFRKIDSELTRTIYITMISLVDICSLVISLQDPGSKWTKFKSGVKKALLDDDSGLSVELKKFENAISGQHSVEGTLTLEAALASRHEVSIILAKVFETGKGTEDISSRITTLQQAENKRTQDTTKKSYLSKIKEKFAIDDKALQAHAEIFKRLCDSRVENSGSWLDHEELYTSWADADDATAPPLLSLVELQEQLLPQNIEELNELLIWVIHGVEWFHVCELEAALFLRFRTTPLQKLRKKLEGKYSRLFDSDGSVITVRRDFLRLVKKESKQLQSPDDDIPRITATISITKADVTTVQNFLWALFQKSVVEKFEFEPLSGQISRAKGDIGVNSFDAHLAIVMHALNFIISKPDEKTESIGRYLVWHLPDHLALLDDPTGATRVDKITKRDIGSMLFEILGQGTIIKRHWEHFINVPWFENMQQISTLLTWLKDPDVTGHFGLYQMDWLEKVISSPSPHRAILFSMAREVGHTWVKSRGLDPYEAFGLLRQYLSLEVSDEGAHGLGDLIVILSTDDDAEALGKAEQWCITVLHVSEEQSLWHERIGVTARIMEEYEHAIAKFLDAIKLPDASWTCHEGLAYSYYKSGRVKDACASMEKAFDILSATEDSVSNDLWSINMVLGKWYFELKQPEQAIFYYEKALAARPSDDETNYRILEVHLTTQSQDRTLELIESMSNDWSNKNGISRLGSVFLLVAKDDETYDTCFTNIVSLAASRDGMLRTVLKDEEPLTSAVRLWEVCHTDVREIIEETGTYVEWKWMLLGGRIISDILYHYFKEATATDTKPTALDKLR</sequence>
<dbReference type="Gene3D" id="1.25.40.10">
    <property type="entry name" value="Tetratricopeptide repeat domain"/>
    <property type="match status" value="1"/>
</dbReference>
<dbReference type="Pfam" id="PF17109">
    <property type="entry name" value="Goodbye"/>
    <property type="match status" value="1"/>
</dbReference>
<dbReference type="PROSITE" id="PS50005">
    <property type="entry name" value="TPR"/>
    <property type="match status" value="1"/>
</dbReference>
<dbReference type="Pfam" id="PF13424">
    <property type="entry name" value="TPR_12"/>
    <property type="match status" value="1"/>
</dbReference>
<proteinExistence type="predicted"/>
<dbReference type="OrthoDB" id="2913095at2759"/>
<evidence type="ECO:0000313" key="4">
    <source>
        <dbReference type="Proteomes" id="UP000730481"/>
    </source>
</evidence>
<dbReference type="AlphaFoldDB" id="A0A9P5ANJ2"/>
<protein>
    <submittedName>
        <fullName evidence="3">Nacht and tpr domain protein</fullName>
    </submittedName>
</protein>
<gene>
    <name evidence="3" type="ORF">FBEOM_4167</name>
</gene>
<evidence type="ECO:0000259" key="2">
    <source>
        <dbReference type="Pfam" id="PF17109"/>
    </source>
</evidence>
<comment type="caution">
    <text evidence="3">The sequence shown here is derived from an EMBL/GenBank/DDBJ whole genome shotgun (WGS) entry which is preliminary data.</text>
</comment>
<dbReference type="InterPro" id="IPR019734">
    <property type="entry name" value="TPR_rpt"/>
</dbReference>
<dbReference type="InterPro" id="IPR011990">
    <property type="entry name" value="TPR-like_helical_dom_sf"/>
</dbReference>